<dbReference type="Proteomes" id="UP000177958">
    <property type="component" value="Unassembled WGS sequence"/>
</dbReference>
<evidence type="ECO:0000256" key="1">
    <source>
        <dbReference type="SAM" id="Phobius"/>
    </source>
</evidence>
<accession>A0A1F6D964</accession>
<dbReference type="AlphaFoldDB" id="A0A1F6D964"/>
<gene>
    <name evidence="2" type="ORF">A2853_01855</name>
</gene>
<feature type="transmembrane region" description="Helical" evidence="1">
    <location>
        <begin position="7"/>
        <end position="38"/>
    </location>
</feature>
<keyword evidence="1" id="KW-0472">Membrane</keyword>
<dbReference type="EMBL" id="MFKX01000009">
    <property type="protein sequence ID" value="OGG57857.1"/>
    <property type="molecule type" value="Genomic_DNA"/>
</dbReference>
<reference evidence="2 3" key="1">
    <citation type="journal article" date="2016" name="Nat. Commun.">
        <title>Thousands of microbial genomes shed light on interconnected biogeochemical processes in an aquifer system.</title>
        <authorList>
            <person name="Anantharaman K."/>
            <person name="Brown C.T."/>
            <person name="Hug L.A."/>
            <person name="Sharon I."/>
            <person name="Castelle C.J."/>
            <person name="Probst A.J."/>
            <person name="Thomas B.C."/>
            <person name="Singh A."/>
            <person name="Wilkins M.J."/>
            <person name="Karaoz U."/>
            <person name="Brodie E.L."/>
            <person name="Williams K.H."/>
            <person name="Hubbard S.S."/>
            <person name="Banfield J.F."/>
        </authorList>
    </citation>
    <scope>NUCLEOTIDE SEQUENCE [LARGE SCALE GENOMIC DNA]</scope>
</reference>
<keyword evidence="1" id="KW-0812">Transmembrane</keyword>
<sequence>MKERVAAVMYFSLAAIQTILHYLGWLAIILGAIAFVFGNFERGWQLATSGILFILLKYVLGAIVLPVIALLVKPEKRSNNGEPA</sequence>
<feature type="transmembrane region" description="Helical" evidence="1">
    <location>
        <begin position="50"/>
        <end position="72"/>
    </location>
</feature>
<comment type="caution">
    <text evidence="2">The sequence shown here is derived from an EMBL/GenBank/DDBJ whole genome shotgun (WGS) entry which is preliminary data.</text>
</comment>
<name>A0A1F6D964_9BACT</name>
<keyword evidence="1" id="KW-1133">Transmembrane helix</keyword>
<proteinExistence type="predicted"/>
<evidence type="ECO:0000313" key="3">
    <source>
        <dbReference type="Proteomes" id="UP000177958"/>
    </source>
</evidence>
<evidence type="ECO:0000313" key="2">
    <source>
        <dbReference type="EMBL" id="OGG57857.1"/>
    </source>
</evidence>
<protein>
    <submittedName>
        <fullName evidence="2">Uncharacterized protein</fullName>
    </submittedName>
</protein>
<organism evidence="2 3">
    <name type="scientific">Candidatus Kaiserbacteria bacterium RIFCSPHIGHO2_01_FULL_55_17</name>
    <dbReference type="NCBI Taxonomy" id="1798484"/>
    <lineage>
        <taxon>Bacteria</taxon>
        <taxon>Candidatus Kaiseribacteriota</taxon>
    </lineage>
</organism>